<reference evidence="7" key="2">
    <citation type="submission" date="2023-02" db="EMBL/GenBank/DDBJ databases">
        <authorList>
            <person name="Swenson N.G."/>
            <person name="Wegrzyn J.L."/>
            <person name="Mcevoy S.L."/>
        </authorList>
    </citation>
    <scope>NUCLEOTIDE SEQUENCE</scope>
    <source>
        <strain evidence="7">91603</strain>
        <tissue evidence="7">Leaf</tissue>
    </source>
</reference>
<dbReference type="CDD" id="cd21793">
    <property type="entry name" value="Rad21_Rec8_M_AtSYN1-like"/>
    <property type="match status" value="1"/>
</dbReference>
<name>A0AAD5IBS4_ACENE</name>
<evidence type="ECO:0000313" key="8">
    <source>
        <dbReference type="Proteomes" id="UP001064489"/>
    </source>
</evidence>
<feature type="compositionally biased region" description="Polar residues" evidence="4">
    <location>
        <begin position="490"/>
        <end position="506"/>
    </location>
</feature>
<dbReference type="EMBL" id="JAJSOW010000107">
    <property type="protein sequence ID" value="KAI9157691.1"/>
    <property type="molecule type" value="Genomic_DNA"/>
</dbReference>
<comment type="similarity">
    <text evidence="2">Belongs to the rad21 family.</text>
</comment>
<comment type="caution">
    <text evidence="7">The sequence shown here is derived from an EMBL/GenBank/DDBJ whole genome shotgun (WGS) entry which is preliminary data.</text>
</comment>
<dbReference type="InterPro" id="IPR006910">
    <property type="entry name" value="Rad21_Rec8_N"/>
</dbReference>
<feature type="region of interest" description="Disordered" evidence="4">
    <location>
        <begin position="115"/>
        <end position="134"/>
    </location>
</feature>
<dbReference type="Pfam" id="PF04825">
    <property type="entry name" value="Rad21_Rec8_N"/>
    <property type="match status" value="1"/>
</dbReference>
<evidence type="ECO:0000256" key="3">
    <source>
        <dbReference type="ARBA" id="ARBA00023242"/>
    </source>
</evidence>
<reference evidence="7" key="1">
    <citation type="journal article" date="2022" name="Plant J.">
        <title>Strategies of tolerance reflected in two North American maple genomes.</title>
        <authorList>
            <person name="McEvoy S.L."/>
            <person name="Sezen U.U."/>
            <person name="Trouern-Trend A."/>
            <person name="McMahon S.M."/>
            <person name="Schaberg P.G."/>
            <person name="Yang J."/>
            <person name="Wegrzyn J.L."/>
            <person name="Swenson N.G."/>
        </authorList>
    </citation>
    <scope>NUCLEOTIDE SEQUENCE</scope>
    <source>
        <strain evidence="7">91603</strain>
    </source>
</reference>
<evidence type="ECO:0000313" key="7">
    <source>
        <dbReference type="EMBL" id="KAI9157691.1"/>
    </source>
</evidence>
<evidence type="ECO:0008006" key="9">
    <source>
        <dbReference type="Google" id="ProtNLM"/>
    </source>
</evidence>
<dbReference type="InterPro" id="IPR023093">
    <property type="entry name" value="ScpA-like_C"/>
</dbReference>
<feature type="region of interest" description="Disordered" evidence="4">
    <location>
        <begin position="247"/>
        <end position="284"/>
    </location>
</feature>
<dbReference type="PANTHER" id="PTHR12585">
    <property type="entry name" value="SCC1 / RAD21 FAMILY MEMBER"/>
    <property type="match status" value="1"/>
</dbReference>
<dbReference type="Gene3D" id="1.10.10.580">
    <property type="entry name" value="Structural maintenance of chromosome 1. Chain E"/>
    <property type="match status" value="1"/>
</dbReference>
<protein>
    <recommendedName>
        <fullName evidence="9">Sister chromatid cohesion 1 protein 1</fullName>
    </recommendedName>
</protein>
<evidence type="ECO:0000259" key="5">
    <source>
        <dbReference type="Pfam" id="PF04824"/>
    </source>
</evidence>
<feature type="compositionally biased region" description="Low complexity" evidence="4">
    <location>
        <begin position="470"/>
        <end position="481"/>
    </location>
</feature>
<feature type="domain" description="Rad21/Rec8-like protein N-terminal" evidence="6">
    <location>
        <begin position="1"/>
        <end position="98"/>
    </location>
</feature>
<dbReference type="Pfam" id="PF04824">
    <property type="entry name" value="Rad21_Rec8"/>
    <property type="match status" value="1"/>
</dbReference>
<dbReference type="Proteomes" id="UP001064489">
    <property type="component" value="Chromosome 12"/>
</dbReference>
<dbReference type="GO" id="GO:0008278">
    <property type="term" value="C:cohesin complex"/>
    <property type="evidence" value="ECO:0007669"/>
    <property type="project" value="InterPro"/>
</dbReference>
<dbReference type="GO" id="GO:0003682">
    <property type="term" value="F:chromatin binding"/>
    <property type="evidence" value="ECO:0007669"/>
    <property type="project" value="TreeGrafter"/>
</dbReference>
<proteinExistence type="inferred from homology"/>
<dbReference type="InterPro" id="IPR039781">
    <property type="entry name" value="Rad21/Rec8-like"/>
</dbReference>
<dbReference type="GO" id="GO:0005634">
    <property type="term" value="C:nucleus"/>
    <property type="evidence" value="ECO:0007669"/>
    <property type="project" value="UniProtKB-SubCell"/>
</dbReference>
<comment type="subcellular location">
    <subcellularLocation>
        <location evidence="1">Nucleus</location>
    </subcellularLocation>
</comment>
<dbReference type="GO" id="GO:0051754">
    <property type="term" value="P:meiotic sister chromatid cohesion, centromeric"/>
    <property type="evidence" value="ECO:0007669"/>
    <property type="project" value="TreeGrafter"/>
</dbReference>
<keyword evidence="8" id="KW-1185">Reference proteome</keyword>
<sequence length="621" mass="69712">MFYSHQLLARKAPLGQIWMAATLHAKMNRKKLNKLNIIKICEEILNPSVPMALRLSGILMGGVVIVYERKVKLLYDDVTRLLVEINEAWKVKAAPDPTVLPKGKLQAKKEAVTLPEKNETDFGEVENSHNFSNDAPTLGFQHTAYFAMRLDDVDEPYVGNDGGEGDPFQDSHQADAENITLFERFDLHQGNTDMYNQFERFDIEGDEETQVNFTSGEHTQMPTSHMPSPPHQDEPLRADEILDQHPEHQVNPQSDESKEAKLDQQMREAPKRKTRKRPAASAMDYEQTIIPNHLYQSWLQNTSDIVSRGGRKRKPSSNLLSTTKIANLMELPPLVLIDDLFTKENRAIYYPDALLELWTKSTQPPHDSPSARTSPPQPPEPSLSSPQETVHYQEPARFPFVDIHSGVGSDPVPREMLREHLVNNDQIVMEEVTANFLNNNIGASKANLMVSPVDDVRFNPSSGSGHRILSNSSEVNSSRSNQKGPPSFSRHGSSGLESVAEENQSGFAEPEFELSKLSESDMAVDQELLVETGPTQTQPRRPISNPQVDKMTDSIRTQMKMHFETPGAPEIESLNKLAAGLKRKRAAVLFYQTCVLASRDELRVEQKVPYGDILISKGPKM</sequence>
<feature type="compositionally biased region" description="Basic and acidic residues" evidence="4">
    <location>
        <begin position="255"/>
        <end position="271"/>
    </location>
</feature>
<evidence type="ECO:0000256" key="2">
    <source>
        <dbReference type="ARBA" id="ARBA00009870"/>
    </source>
</evidence>
<dbReference type="InterPro" id="IPR036390">
    <property type="entry name" value="WH_DNA-bd_sf"/>
</dbReference>
<accession>A0AAD5IBS4</accession>
<evidence type="ECO:0000256" key="1">
    <source>
        <dbReference type="ARBA" id="ARBA00004123"/>
    </source>
</evidence>
<keyword evidence="3" id="KW-0539">Nucleus</keyword>
<organism evidence="7 8">
    <name type="scientific">Acer negundo</name>
    <name type="common">Box elder</name>
    <dbReference type="NCBI Taxonomy" id="4023"/>
    <lineage>
        <taxon>Eukaryota</taxon>
        <taxon>Viridiplantae</taxon>
        <taxon>Streptophyta</taxon>
        <taxon>Embryophyta</taxon>
        <taxon>Tracheophyta</taxon>
        <taxon>Spermatophyta</taxon>
        <taxon>Magnoliopsida</taxon>
        <taxon>eudicotyledons</taxon>
        <taxon>Gunneridae</taxon>
        <taxon>Pentapetalae</taxon>
        <taxon>rosids</taxon>
        <taxon>malvids</taxon>
        <taxon>Sapindales</taxon>
        <taxon>Sapindaceae</taxon>
        <taxon>Hippocastanoideae</taxon>
        <taxon>Acereae</taxon>
        <taxon>Acer</taxon>
    </lineage>
</organism>
<dbReference type="InterPro" id="IPR006909">
    <property type="entry name" value="Rad21/Rec8_C_eu"/>
</dbReference>
<feature type="domain" description="Rad21/Rec8-like protein C-terminal eukaryotic" evidence="5">
    <location>
        <begin position="568"/>
        <end position="621"/>
    </location>
</feature>
<feature type="region of interest" description="Disordered" evidence="4">
    <location>
        <begin position="360"/>
        <end position="389"/>
    </location>
</feature>
<dbReference type="SUPFAM" id="SSF46785">
    <property type="entry name" value="Winged helix' DNA-binding domain"/>
    <property type="match status" value="1"/>
</dbReference>
<dbReference type="PANTHER" id="PTHR12585:SF64">
    <property type="entry name" value="SISTER CHROMATID COHESION 1 PROTEIN 1"/>
    <property type="match status" value="1"/>
</dbReference>
<feature type="region of interest" description="Disordered" evidence="4">
    <location>
        <begin position="459"/>
        <end position="508"/>
    </location>
</feature>
<dbReference type="AlphaFoldDB" id="A0AAD5IBS4"/>
<evidence type="ECO:0000259" key="6">
    <source>
        <dbReference type="Pfam" id="PF04825"/>
    </source>
</evidence>
<gene>
    <name evidence="7" type="ORF">LWI28_026351</name>
</gene>
<evidence type="ECO:0000256" key="4">
    <source>
        <dbReference type="SAM" id="MobiDB-lite"/>
    </source>
</evidence>